<dbReference type="InterPro" id="IPR013083">
    <property type="entry name" value="Znf_RING/FYVE/PHD"/>
</dbReference>
<dbReference type="FunFam" id="3.30.40.10:FF:000611">
    <property type="entry name" value="Zinc finger family protein"/>
    <property type="match status" value="1"/>
</dbReference>
<comment type="caution">
    <text evidence="6">The sequence shown here is derived from an EMBL/GenBank/DDBJ whole genome shotgun (WGS) entry which is preliminary data.</text>
</comment>
<dbReference type="EMBL" id="JBGMDY010000007">
    <property type="protein sequence ID" value="KAL2327378.1"/>
    <property type="molecule type" value="Genomic_DNA"/>
</dbReference>
<evidence type="ECO:0000256" key="1">
    <source>
        <dbReference type="ARBA" id="ARBA00022723"/>
    </source>
</evidence>
<dbReference type="InterPro" id="IPR051834">
    <property type="entry name" value="RING_finger_E3_ligase"/>
</dbReference>
<evidence type="ECO:0000256" key="4">
    <source>
        <dbReference type="PROSITE-ProRule" id="PRU00175"/>
    </source>
</evidence>
<proteinExistence type="predicted"/>
<evidence type="ECO:0000313" key="7">
    <source>
        <dbReference type="Proteomes" id="UP001603857"/>
    </source>
</evidence>
<gene>
    <name evidence="6" type="ORF">Fmac_020805</name>
</gene>
<dbReference type="SUPFAM" id="SSF57850">
    <property type="entry name" value="RING/U-box"/>
    <property type="match status" value="1"/>
</dbReference>
<dbReference type="AlphaFoldDB" id="A0ABD1LVL7"/>
<keyword evidence="2 4" id="KW-0863">Zinc-finger</keyword>
<sequence>MAGTLPGVECARRRRLHRCLDSNSTSLASHNTFTRRSSFCLYANSHESRLSSSSSLQRSMQYQTHPDENMVGAAREARQRLDDKFRSQWMSENKRPNSTRCVEGRGTSFAELHREVYGTKKGGSRKFSWTKWSMKASEQEDCAVCLESFRVGETLIHLPCAHRFHDRCLKPWLENNSHCPCCRTTILPL</sequence>
<keyword evidence="3" id="KW-0862">Zinc</keyword>
<feature type="domain" description="RING-type" evidence="5">
    <location>
        <begin position="142"/>
        <end position="183"/>
    </location>
</feature>
<evidence type="ECO:0000256" key="2">
    <source>
        <dbReference type="ARBA" id="ARBA00022771"/>
    </source>
</evidence>
<dbReference type="Gene3D" id="3.30.40.10">
    <property type="entry name" value="Zinc/RING finger domain, C3HC4 (zinc finger)"/>
    <property type="match status" value="1"/>
</dbReference>
<accession>A0ABD1LVL7</accession>
<dbReference type="Proteomes" id="UP001603857">
    <property type="component" value="Unassembled WGS sequence"/>
</dbReference>
<dbReference type="PROSITE" id="PS50089">
    <property type="entry name" value="ZF_RING_2"/>
    <property type="match status" value="1"/>
</dbReference>
<dbReference type="CDD" id="cd16454">
    <property type="entry name" value="RING-H2_PA-TM-RING"/>
    <property type="match status" value="1"/>
</dbReference>
<protein>
    <recommendedName>
        <fullName evidence="5">RING-type domain-containing protein</fullName>
    </recommendedName>
</protein>
<dbReference type="SMART" id="SM00184">
    <property type="entry name" value="RING"/>
    <property type="match status" value="1"/>
</dbReference>
<dbReference type="Pfam" id="PF13639">
    <property type="entry name" value="zf-RING_2"/>
    <property type="match status" value="1"/>
</dbReference>
<evidence type="ECO:0000259" key="5">
    <source>
        <dbReference type="PROSITE" id="PS50089"/>
    </source>
</evidence>
<evidence type="ECO:0000256" key="3">
    <source>
        <dbReference type="ARBA" id="ARBA00022833"/>
    </source>
</evidence>
<dbReference type="InterPro" id="IPR001841">
    <property type="entry name" value="Znf_RING"/>
</dbReference>
<organism evidence="6 7">
    <name type="scientific">Flemingia macrophylla</name>
    <dbReference type="NCBI Taxonomy" id="520843"/>
    <lineage>
        <taxon>Eukaryota</taxon>
        <taxon>Viridiplantae</taxon>
        <taxon>Streptophyta</taxon>
        <taxon>Embryophyta</taxon>
        <taxon>Tracheophyta</taxon>
        <taxon>Spermatophyta</taxon>
        <taxon>Magnoliopsida</taxon>
        <taxon>eudicotyledons</taxon>
        <taxon>Gunneridae</taxon>
        <taxon>Pentapetalae</taxon>
        <taxon>rosids</taxon>
        <taxon>fabids</taxon>
        <taxon>Fabales</taxon>
        <taxon>Fabaceae</taxon>
        <taxon>Papilionoideae</taxon>
        <taxon>50 kb inversion clade</taxon>
        <taxon>NPAAA clade</taxon>
        <taxon>indigoferoid/millettioid clade</taxon>
        <taxon>Phaseoleae</taxon>
        <taxon>Flemingia</taxon>
    </lineage>
</organism>
<keyword evidence="7" id="KW-1185">Reference proteome</keyword>
<reference evidence="6 7" key="1">
    <citation type="submission" date="2024-08" db="EMBL/GenBank/DDBJ databases">
        <title>Insights into the chromosomal genome structure of Flemingia macrophylla.</title>
        <authorList>
            <person name="Ding Y."/>
            <person name="Zhao Y."/>
            <person name="Bi W."/>
            <person name="Wu M."/>
            <person name="Zhao G."/>
            <person name="Gong Y."/>
            <person name="Li W."/>
            <person name="Zhang P."/>
        </authorList>
    </citation>
    <scope>NUCLEOTIDE SEQUENCE [LARGE SCALE GENOMIC DNA]</scope>
    <source>
        <strain evidence="6">DYQJB</strain>
        <tissue evidence="6">Leaf</tissue>
    </source>
</reference>
<name>A0ABD1LVL7_9FABA</name>
<dbReference type="GO" id="GO:0008270">
    <property type="term" value="F:zinc ion binding"/>
    <property type="evidence" value="ECO:0007669"/>
    <property type="project" value="UniProtKB-KW"/>
</dbReference>
<dbReference type="PANTHER" id="PTHR45931">
    <property type="entry name" value="SI:CH211-59O9.10"/>
    <property type="match status" value="1"/>
</dbReference>
<evidence type="ECO:0000313" key="6">
    <source>
        <dbReference type="EMBL" id="KAL2327378.1"/>
    </source>
</evidence>
<dbReference type="PANTHER" id="PTHR45931:SF3">
    <property type="entry name" value="RING ZINC FINGER-CONTAINING PROTEIN"/>
    <property type="match status" value="1"/>
</dbReference>
<keyword evidence="1" id="KW-0479">Metal-binding</keyword>